<proteinExistence type="predicted"/>
<dbReference type="InterPro" id="IPR036901">
    <property type="entry name" value="Asp/Orn_carbamoylTrfase_sf"/>
</dbReference>
<gene>
    <name evidence="3" type="primary">ygeW_2</name>
    <name evidence="3" type="ORF">NCTC7928_01833</name>
</gene>
<organism evidence="3 4">
    <name type="scientific">Escherichia coli</name>
    <dbReference type="NCBI Taxonomy" id="562"/>
    <lineage>
        <taxon>Bacteria</taxon>
        <taxon>Pseudomonadati</taxon>
        <taxon>Pseudomonadota</taxon>
        <taxon>Gammaproteobacteria</taxon>
        <taxon>Enterobacterales</taxon>
        <taxon>Enterobacteriaceae</taxon>
        <taxon>Escherichia</taxon>
    </lineage>
</organism>
<dbReference type="PANTHER" id="PTHR45753:SF3">
    <property type="entry name" value="ORNITHINE TRANSCARBAMYLASE, MITOCHONDRIAL"/>
    <property type="match status" value="1"/>
</dbReference>
<protein>
    <submittedName>
        <fullName evidence="3">Putative aspartate/ornithine carbamoyltransferase</fullName>
    </submittedName>
</protein>
<dbReference type="AlphaFoldDB" id="A0A376LAK7"/>
<name>A0A376LAK7_ECOLX</name>
<dbReference type="EMBL" id="UGAB01000002">
    <property type="protein sequence ID" value="STF41236.1"/>
    <property type="molecule type" value="Genomic_DNA"/>
</dbReference>
<dbReference type="GO" id="GO:0042450">
    <property type="term" value="P:L-arginine biosynthetic process via ornithine"/>
    <property type="evidence" value="ECO:0007669"/>
    <property type="project" value="TreeGrafter"/>
</dbReference>
<evidence type="ECO:0000313" key="4">
    <source>
        <dbReference type="Proteomes" id="UP000254877"/>
    </source>
</evidence>
<keyword evidence="1 3" id="KW-0808">Transferase</keyword>
<dbReference type="Pfam" id="PF00185">
    <property type="entry name" value="OTCace"/>
    <property type="match status" value="1"/>
</dbReference>
<dbReference type="InterPro" id="IPR006131">
    <property type="entry name" value="Asp_carbamoyltransf_Asp/Orn-bd"/>
</dbReference>
<dbReference type="GO" id="GO:0016597">
    <property type="term" value="F:amino acid binding"/>
    <property type="evidence" value="ECO:0007669"/>
    <property type="project" value="InterPro"/>
</dbReference>
<evidence type="ECO:0000313" key="3">
    <source>
        <dbReference type="EMBL" id="STF41236.1"/>
    </source>
</evidence>
<dbReference type="GO" id="GO:0004585">
    <property type="term" value="F:ornithine carbamoyltransferase activity"/>
    <property type="evidence" value="ECO:0007669"/>
    <property type="project" value="TreeGrafter"/>
</dbReference>
<dbReference type="SUPFAM" id="SSF53671">
    <property type="entry name" value="Aspartate/ornithine carbamoyltransferase"/>
    <property type="match status" value="1"/>
</dbReference>
<evidence type="ECO:0000259" key="2">
    <source>
        <dbReference type="Pfam" id="PF00185"/>
    </source>
</evidence>
<sequence>MAKPLSVPQGIIGLMTRFGMDVTLAHPEGYDLIPDVVEVAKNNAKASGGSFRQVTSMEEAFKDADIVYPKSWAPYKVMEERTELLRANDHEGLKALEKTVSGTERATQRLALY</sequence>
<feature type="domain" description="Aspartate/ornithine carbamoyltransferase Asp/Orn-binding" evidence="2">
    <location>
        <begin position="12"/>
        <end position="85"/>
    </location>
</feature>
<evidence type="ECO:0000256" key="1">
    <source>
        <dbReference type="ARBA" id="ARBA00022679"/>
    </source>
</evidence>
<dbReference type="GO" id="GO:0019240">
    <property type="term" value="P:citrulline biosynthetic process"/>
    <property type="evidence" value="ECO:0007669"/>
    <property type="project" value="TreeGrafter"/>
</dbReference>
<dbReference type="PANTHER" id="PTHR45753">
    <property type="entry name" value="ORNITHINE CARBAMOYLTRANSFERASE, MITOCHONDRIAL"/>
    <property type="match status" value="1"/>
</dbReference>
<dbReference type="Gene3D" id="3.40.50.1370">
    <property type="entry name" value="Aspartate/ornithine carbamoyltransferase"/>
    <property type="match status" value="1"/>
</dbReference>
<reference evidence="3 4" key="1">
    <citation type="submission" date="2018-06" db="EMBL/GenBank/DDBJ databases">
        <authorList>
            <consortium name="Pathogen Informatics"/>
            <person name="Doyle S."/>
        </authorList>
    </citation>
    <scope>NUCLEOTIDE SEQUENCE [LARGE SCALE GENOMIC DNA]</scope>
    <source>
        <strain evidence="3 4">NCTC7928</strain>
    </source>
</reference>
<dbReference type="Proteomes" id="UP000254877">
    <property type="component" value="Unassembled WGS sequence"/>
</dbReference>
<accession>A0A376LAK7</accession>